<feature type="transmembrane region" description="Helical" evidence="2">
    <location>
        <begin position="232"/>
        <end position="258"/>
    </location>
</feature>
<keyword evidence="2" id="KW-0812">Transmembrane</keyword>
<dbReference type="Proteomes" id="UP000199149">
    <property type="component" value="Unassembled WGS sequence"/>
</dbReference>
<reference evidence="4" key="1">
    <citation type="submission" date="2016-10" db="EMBL/GenBank/DDBJ databases">
        <authorList>
            <person name="Varghese N."/>
            <person name="Submissions S."/>
        </authorList>
    </citation>
    <scope>NUCLEOTIDE SEQUENCE [LARGE SCALE GENOMIC DNA]</scope>
    <source>
        <strain evidence="4">XJ109</strain>
    </source>
</reference>
<accession>A0A1I4X1E9</accession>
<name>A0A1I4X1E9_9FLAO</name>
<evidence type="ECO:0000313" key="4">
    <source>
        <dbReference type="Proteomes" id="UP000199149"/>
    </source>
</evidence>
<evidence type="ECO:0000256" key="2">
    <source>
        <dbReference type="SAM" id="Phobius"/>
    </source>
</evidence>
<keyword evidence="2" id="KW-1133">Transmembrane helix</keyword>
<dbReference type="AlphaFoldDB" id="A0A1I4X1E9"/>
<keyword evidence="4" id="KW-1185">Reference proteome</keyword>
<feature type="coiled-coil region" evidence="1">
    <location>
        <begin position="145"/>
        <end position="172"/>
    </location>
</feature>
<dbReference type="EMBL" id="FOUZ01000008">
    <property type="protein sequence ID" value="SFN19831.1"/>
    <property type="molecule type" value="Genomic_DNA"/>
</dbReference>
<keyword evidence="1" id="KW-0175">Coiled coil</keyword>
<dbReference type="PROSITE" id="PS51257">
    <property type="entry name" value="PROKAR_LIPOPROTEIN"/>
    <property type="match status" value="1"/>
</dbReference>
<organism evidence="3 4">
    <name type="scientific">Algoriella xinjiangensis</name>
    <dbReference type="NCBI Taxonomy" id="684065"/>
    <lineage>
        <taxon>Bacteria</taxon>
        <taxon>Pseudomonadati</taxon>
        <taxon>Bacteroidota</taxon>
        <taxon>Flavobacteriia</taxon>
        <taxon>Flavobacteriales</taxon>
        <taxon>Weeksellaceae</taxon>
        <taxon>Algoriella</taxon>
    </lineage>
</organism>
<dbReference type="RefSeq" id="WP_125112854.1">
    <property type="nucleotide sequence ID" value="NZ_FOUZ01000008.1"/>
</dbReference>
<proteinExistence type="predicted"/>
<evidence type="ECO:0008006" key="5">
    <source>
        <dbReference type="Google" id="ProtNLM"/>
    </source>
</evidence>
<protein>
    <recommendedName>
        <fullName evidence="5">DUF4349 domain-containing protein</fullName>
    </recommendedName>
</protein>
<dbReference type="OrthoDB" id="1425458at2"/>
<keyword evidence="2" id="KW-0472">Membrane</keyword>
<evidence type="ECO:0000313" key="3">
    <source>
        <dbReference type="EMBL" id="SFN19831.1"/>
    </source>
</evidence>
<sequence length="274" mass="31591">MKKVIFSILIIASIVGCKKYEGNESAAQMENKAATDIEISNAANPKVEGKVFKSNALIEMKVADVMKNAQEIEQNAIDLKGFVLNSELNNQTLDSDQVDISAEQIKKMEKIQQTNFIELKVPANQLREHVKFALGKGIIIDHILINNEEMTFEKYENELKNEQNQSVKISKQIENKVNKALINDGINYATIDYKLSEEPHVVSTILPQSEIKVYREINLVYELRQSWQDGVYYFKSFIILIFKFLPTILSVLFLYFVIKYVLRRFKNREIKTKS</sequence>
<dbReference type="STRING" id="684065.SAMN05421738_10832"/>
<gene>
    <name evidence="3" type="ORF">SAMN05421738_10832</name>
</gene>
<evidence type="ECO:0000256" key="1">
    <source>
        <dbReference type="SAM" id="Coils"/>
    </source>
</evidence>